<dbReference type="Pfam" id="PF13114">
    <property type="entry name" value="RecO_N_2"/>
    <property type="match status" value="1"/>
</dbReference>
<keyword evidence="3" id="KW-1185">Reference proteome</keyword>
<sequence>MQGYILKIQKIKDEDLIVEILTSKKLVKSYRFYGARHSKITLGYKLDFELILSNFIPRLTNTMHLGFKWLFDREKLFLWQQFIRLFHNHLKGLEDVDEIYYRILDDCAKKLDKQSPKRLFIEAYTQILYFEGRLSDRFICFACDEFIEDEEITLIRGFLLAHQSCLKRAKFKKNKIKELLETKQTINLNDDEIDQIYQILLDGF</sequence>
<feature type="domain" description="DNA replication/recombination mediator RecO N-terminal" evidence="1">
    <location>
        <begin position="1"/>
        <end position="69"/>
    </location>
</feature>
<accession>A0A6L5WHJ1</accession>
<proteinExistence type="predicted"/>
<reference evidence="2 3" key="1">
    <citation type="submission" date="2019-09" db="EMBL/GenBank/DDBJ databases">
        <authorList>
            <person name="Silva M."/>
            <person name="Pereira G."/>
            <person name="Lopes-Da-Costa L."/>
            <person name="Silva E."/>
        </authorList>
    </citation>
    <scope>NUCLEOTIDE SEQUENCE [LARGE SCALE GENOMIC DNA]</scope>
    <source>
        <strain evidence="2 3">FMV-PI01</strain>
    </source>
</reference>
<dbReference type="RefSeq" id="WP_154570916.1">
    <property type="nucleotide sequence ID" value="NZ_VWSJ01000021.1"/>
</dbReference>
<evidence type="ECO:0000313" key="2">
    <source>
        <dbReference type="EMBL" id="MSN96650.1"/>
    </source>
</evidence>
<name>A0A6L5WHJ1_9BACT</name>
<dbReference type="AlphaFoldDB" id="A0A6L5WHJ1"/>
<dbReference type="EMBL" id="VWSJ01000021">
    <property type="protein sequence ID" value="MSN96650.1"/>
    <property type="molecule type" value="Genomic_DNA"/>
</dbReference>
<gene>
    <name evidence="2" type="primary">recO</name>
    <name evidence="2" type="ORF">F1B92_05635</name>
</gene>
<evidence type="ECO:0000259" key="1">
    <source>
        <dbReference type="Pfam" id="PF13114"/>
    </source>
</evidence>
<comment type="caution">
    <text evidence="2">The sequence shown here is derived from an EMBL/GenBank/DDBJ whole genome shotgun (WGS) entry which is preliminary data.</text>
</comment>
<reference evidence="2 3" key="2">
    <citation type="submission" date="2020-03" db="EMBL/GenBank/DDBJ databases">
        <title>Campylobacter portucalensis sp. nov., a new species of Campylobacter isolated from the reproductive tract of bulls.</title>
        <authorList>
            <person name="Silva M.F."/>
            <person name="Pereira G."/>
            <person name="Carneiro C."/>
            <person name="Hemphill A."/>
            <person name="Mateus L."/>
            <person name="Lopes-Da-Costa L."/>
            <person name="Silva E."/>
        </authorList>
    </citation>
    <scope>NUCLEOTIDE SEQUENCE [LARGE SCALE GENOMIC DNA]</scope>
    <source>
        <strain evidence="2 3">FMV-PI01</strain>
    </source>
</reference>
<dbReference type="NCBIfam" id="NF010483">
    <property type="entry name" value="PRK13908.1"/>
    <property type="match status" value="1"/>
</dbReference>
<dbReference type="Proteomes" id="UP000476338">
    <property type="component" value="Unassembled WGS sequence"/>
</dbReference>
<protein>
    <submittedName>
        <fullName evidence="2">Recombination protein RecO</fullName>
    </submittedName>
</protein>
<dbReference type="InterPro" id="IPR022572">
    <property type="entry name" value="DNA_rep/recomb_RecO_N"/>
</dbReference>
<evidence type="ECO:0000313" key="3">
    <source>
        <dbReference type="Proteomes" id="UP000476338"/>
    </source>
</evidence>
<organism evidence="2 3">
    <name type="scientific">Campylobacter portucalensis</name>
    <dbReference type="NCBI Taxonomy" id="2608384"/>
    <lineage>
        <taxon>Bacteria</taxon>
        <taxon>Pseudomonadati</taxon>
        <taxon>Campylobacterota</taxon>
        <taxon>Epsilonproteobacteria</taxon>
        <taxon>Campylobacterales</taxon>
        <taxon>Campylobacteraceae</taxon>
        <taxon>Campylobacter</taxon>
    </lineage>
</organism>